<proteinExistence type="predicted"/>
<gene>
    <name evidence="1" type="ORF">WN55_08750</name>
</gene>
<dbReference type="Proteomes" id="UP000076502">
    <property type="component" value="Unassembled WGS sequence"/>
</dbReference>
<keyword evidence="2" id="KW-1185">Reference proteome</keyword>
<dbReference type="AlphaFoldDB" id="A0A154NZX2"/>
<evidence type="ECO:0000313" key="1">
    <source>
        <dbReference type="EMBL" id="KZC05143.1"/>
    </source>
</evidence>
<organism evidence="1 2">
    <name type="scientific">Dufourea novaeangliae</name>
    <name type="common">Sweat bee</name>
    <dbReference type="NCBI Taxonomy" id="178035"/>
    <lineage>
        <taxon>Eukaryota</taxon>
        <taxon>Metazoa</taxon>
        <taxon>Ecdysozoa</taxon>
        <taxon>Arthropoda</taxon>
        <taxon>Hexapoda</taxon>
        <taxon>Insecta</taxon>
        <taxon>Pterygota</taxon>
        <taxon>Neoptera</taxon>
        <taxon>Endopterygota</taxon>
        <taxon>Hymenoptera</taxon>
        <taxon>Apocrita</taxon>
        <taxon>Aculeata</taxon>
        <taxon>Apoidea</taxon>
        <taxon>Anthophila</taxon>
        <taxon>Halictidae</taxon>
        <taxon>Rophitinae</taxon>
        <taxon>Dufourea</taxon>
    </lineage>
</organism>
<reference evidence="1 2" key="1">
    <citation type="submission" date="2015-07" db="EMBL/GenBank/DDBJ databases">
        <title>The genome of Dufourea novaeangliae.</title>
        <authorList>
            <person name="Pan H."/>
            <person name="Kapheim K."/>
        </authorList>
    </citation>
    <scope>NUCLEOTIDE SEQUENCE [LARGE SCALE GENOMIC DNA]</scope>
    <source>
        <strain evidence="1">0120121106</strain>
        <tissue evidence="1">Whole body</tissue>
    </source>
</reference>
<dbReference type="EMBL" id="KQ434786">
    <property type="protein sequence ID" value="KZC05143.1"/>
    <property type="molecule type" value="Genomic_DNA"/>
</dbReference>
<evidence type="ECO:0000313" key="2">
    <source>
        <dbReference type="Proteomes" id="UP000076502"/>
    </source>
</evidence>
<sequence>MGSTRPVKDTEGGPGGGTVMMHLEFHPALFHPRYWEGGEDRYVEDGSSSEFFHRSLWIFEPVPEDCVDSAVTATTDYE</sequence>
<accession>A0A154NZX2</accession>
<name>A0A154NZX2_DUFNO</name>
<protein>
    <submittedName>
        <fullName evidence="1">Uncharacterized protein</fullName>
    </submittedName>
</protein>